<evidence type="ECO:0000313" key="2">
    <source>
        <dbReference type="EMBL" id="MBD2715855.1"/>
    </source>
</evidence>
<name>A0ABR8JKE4_9BACT</name>
<accession>A0ABR8JKE4</accession>
<dbReference type="Proteomes" id="UP000642468">
    <property type="component" value="Unassembled WGS sequence"/>
</dbReference>
<organism evidence="2 3">
    <name type="scientific">Hymenobacter duratus</name>
    <dbReference type="NCBI Taxonomy" id="2771356"/>
    <lineage>
        <taxon>Bacteria</taxon>
        <taxon>Pseudomonadati</taxon>
        <taxon>Bacteroidota</taxon>
        <taxon>Cytophagia</taxon>
        <taxon>Cytophagales</taxon>
        <taxon>Hymenobacteraceae</taxon>
        <taxon>Hymenobacter</taxon>
    </lineage>
</organism>
<dbReference type="EMBL" id="JACWZZ010000002">
    <property type="protein sequence ID" value="MBD2715855.1"/>
    <property type="molecule type" value="Genomic_DNA"/>
</dbReference>
<gene>
    <name evidence="2" type="ORF">IC231_12480</name>
</gene>
<evidence type="ECO:0008006" key="4">
    <source>
        <dbReference type="Google" id="ProtNLM"/>
    </source>
</evidence>
<reference evidence="2 3" key="1">
    <citation type="submission" date="2020-09" db="EMBL/GenBank/DDBJ databases">
        <authorList>
            <person name="Kim M.K."/>
        </authorList>
    </citation>
    <scope>NUCLEOTIDE SEQUENCE [LARGE SCALE GENOMIC DNA]</scope>
    <source>
        <strain evidence="2 3">BT646</strain>
    </source>
</reference>
<keyword evidence="1" id="KW-0732">Signal</keyword>
<evidence type="ECO:0000256" key="1">
    <source>
        <dbReference type="SAM" id="SignalP"/>
    </source>
</evidence>
<feature type="signal peptide" evidence="1">
    <location>
        <begin position="1"/>
        <end position="24"/>
    </location>
</feature>
<comment type="caution">
    <text evidence="2">The sequence shown here is derived from an EMBL/GenBank/DDBJ whole genome shotgun (WGS) entry which is preliminary data.</text>
</comment>
<evidence type="ECO:0000313" key="3">
    <source>
        <dbReference type="Proteomes" id="UP000642468"/>
    </source>
</evidence>
<proteinExistence type="predicted"/>
<sequence>MKKLLKLPLLLVLLVAGSLLTGCAASTQAVVTTGPPRPYYDAYYGPAYRPYYRPYYRPARVVRPAVIVRPRPVIVHPGSRYYHPHAVPYRGGRRF</sequence>
<dbReference type="RefSeq" id="WP_190784814.1">
    <property type="nucleotide sequence ID" value="NZ_JACWZZ010000002.1"/>
</dbReference>
<dbReference type="PROSITE" id="PS51257">
    <property type="entry name" value="PROKAR_LIPOPROTEIN"/>
    <property type="match status" value="1"/>
</dbReference>
<keyword evidence="3" id="KW-1185">Reference proteome</keyword>
<feature type="chain" id="PRO_5047130741" description="Lipoprotein" evidence="1">
    <location>
        <begin position="25"/>
        <end position="95"/>
    </location>
</feature>
<protein>
    <recommendedName>
        <fullName evidence="4">Lipoprotein</fullName>
    </recommendedName>
</protein>